<evidence type="ECO:0000313" key="2">
    <source>
        <dbReference type="Proteomes" id="UP000676310"/>
    </source>
</evidence>
<evidence type="ECO:0008006" key="3">
    <source>
        <dbReference type="Google" id="ProtNLM"/>
    </source>
</evidence>
<dbReference type="InterPro" id="IPR035959">
    <property type="entry name" value="RutC-like_sf"/>
</dbReference>
<dbReference type="OrthoDB" id="309640at2759"/>
<name>A0A8J2N755_9PLEO</name>
<reference evidence="1" key="1">
    <citation type="submission" date="2021-05" db="EMBL/GenBank/DDBJ databases">
        <authorList>
            <person name="Stam R."/>
        </authorList>
    </citation>
    <scope>NUCLEOTIDE SEQUENCE</scope>
    <source>
        <strain evidence="1">CS162</strain>
    </source>
</reference>
<organism evidence="1 2">
    <name type="scientific">Alternaria atra</name>
    <dbReference type="NCBI Taxonomy" id="119953"/>
    <lineage>
        <taxon>Eukaryota</taxon>
        <taxon>Fungi</taxon>
        <taxon>Dikarya</taxon>
        <taxon>Ascomycota</taxon>
        <taxon>Pezizomycotina</taxon>
        <taxon>Dothideomycetes</taxon>
        <taxon>Pleosporomycetidae</taxon>
        <taxon>Pleosporales</taxon>
        <taxon>Pleosporineae</taxon>
        <taxon>Pleosporaceae</taxon>
        <taxon>Alternaria</taxon>
        <taxon>Alternaria sect. Ulocladioides</taxon>
    </lineage>
</organism>
<dbReference type="Gene3D" id="3.30.1330.40">
    <property type="entry name" value="RutC-like"/>
    <property type="match status" value="1"/>
</dbReference>
<dbReference type="GeneID" id="67018005"/>
<dbReference type="InterPro" id="IPR006175">
    <property type="entry name" value="YjgF/YER057c/UK114"/>
</dbReference>
<dbReference type="Proteomes" id="UP000676310">
    <property type="component" value="Unassembled WGS sequence"/>
</dbReference>
<dbReference type="SUPFAM" id="SSF55298">
    <property type="entry name" value="YjgF-like"/>
    <property type="match status" value="1"/>
</dbReference>
<dbReference type="Pfam" id="PF01042">
    <property type="entry name" value="Ribonuc_L-PSP"/>
    <property type="match status" value="1"/>
</dbReference>
<comment type="caution">
    <text evidence="1">The sequence shown here is derived from an EMBL/GenBank/DDBJ whole genome shotgun (WGS) entry which is preliminary data.</text>
</comment>
<sequence length="133" mass="15273">MSHLQYFDYPGFGERSKRDLNYSQAVRIDNRIELSGQGGWDRTTEEYPDDLSKEVDQAFDNVEHAIRQAGGKGWDQVYKTRIHVTVPIDEIAEPIIRNVKERCKKHGPLMTVVQVVGLYKTMKIEIEAEAHLG</sequence>
<dbReference type="EMBL" id="CAJRGZ010000019">
    <property type="protein sequence ID" value="CAG5162038.1"/>
    <property type="molecule type" value="Genomic_DNA"/>
</dbReference>
<dbReference type="RefSeq" id="XP_043169704.1">
    <property type="nucleotide sequence ID" value="XM_043313769.1"/>
</dbReference>
<dbReference type="PANTHER" id="PTHR43857:SF1">
    <property type="entry name" value="YJGH FAMILY PROTEIN"/>
    <property type="match status" value="1"/>
</dbReference>
<accession>A0A8J2N755</accession>
<proteinExistence type="predicted"/>
<keyword evidence="2" id="KW-1185">Reference proteome</keyword>
<evidence type="ECO:0000313" key="1">
    <source>
        <dbReference type="EMBL" id="CAG5162038.1"/>
    </source>
</evidence>
<gene>
    <name evidence="1" type="ORF">ALTATR162_LOCUS6148</name>
</gene>
<dbReference type="AlphaFoldDB" id="A0A8J2N755"/>
<dbReference type="PANTHER" id="PTHR43857">
    <property type="entry name" value="BLR7761 PROTEIN"/>
    <property type="match status" value="1"/>
</dbReference>
<protein>
    <recommendedName>
        <fullName evidence="3">YjgF-like protein</fullName>
    </recommendedName>
</protein>